<dbReference type="AlphaFoldDB" id="A0A6S6Y5U2"/>
<dbReference type="GO" id="GO:0009099">
    <property type="term" value="P:L-valine biosynthetic process"/>
    <property type="evidence" value="ECO:0007669"/>
    <property type="project" value="TreeGrafter"/>
</dbReference>
<dbReference type="PANTHER" id="PTHR18968">
    <property type="entry name" value="THIAMINE PYROPHOSPHATE ENZYMES"/>
    <property type="match status" value="1"/>
</dbReference>
<dbReference type="SUPFAM" id="SSF52467">
    <property type="entry name" value="DHS-like NAD/FAD-binding domain"/>
    <property type="match status" value="1"/>
</dbReference>
<dbReference type="GO" id="GO:0009097">
    <property type="term" value="P:isoleucine biosynthetic process"/>
    <property type="evidence" value="ECO:0007669"/>
    <property type="project" value="TreeGrafter"/>
</dbReference>
<dbReference type="Pfam" id="PF00205">
    <property type="entry name" value="TPP_enzyme_M"/>
    <property type="match status" value="1"/>
</dbReference>
<proteinExistence type="inferred from homology"/>
<dbReference type="InterPro" id="IPR029061">
    <property type="entry name" value="THDP-binding"/>
</dbReference>
<dbReference type="InterPro" id="IPR029035">
    <property type="entry name" value="DHS-like_NAD/FAD-binding_dom"/>
</dbReference>
<dbReference type="GO" id="GO:0030976">
    <property type="term" value="F:thiamine pyrophosphate binding"/>
    <property type="evidence" value="ECO:0007669"/>
    <property type="project" value="InterPro"/>
</dbReference>
<evidence type="ECO:0000256" key="2">
    <source>
        <dbReference type="ARBA" id="ARBA00007812"/>
    </source>
</evidence>
<protein>
    <recommendedName>
        <fullName evidence="10">Acetolactate synthase</fullName>
    </recommendedName>
</protein>
<dbReference type="Proteomes" id="UP000515733">
    <property type="component" value="Chromosome"/>
</dbReference>
<evidence type="ECO:0000256" key="1">
    <source>
        <dbReference type="ARBA" id="ARBA00001964"/>
    </source>
</evidence>
<gene>
    <name evidence="8" type="ORF">DENOEST_0773</name>
</gene>
<dbReference type="GO" id="GO:0000287">
    <property type="term" value="F:magnesium ion binding"/>
    <property type="evidence" value="ECO:0007669"/>
    <property type="project" value="InterPro"/>
</dbReference>
<evidence type="ECO:0000313" key="8">
    <source>
        <dbReference type="EMBL" id="CAB1367938.1"/>
    </source>
</evidence>
<keyword evidence="9" id="KW-1185">Reference proteome</keyword>
<keyword evidence="3 4" id="KW-0786">Thiamine pyrophosphate</keyword>
<dbReference type="InterPro" id="IPR045229">
    <property type="entry name" value="TPP_enz"/>
</dbReference>
<comment type="similarity">
    <text evidence="2 4">Belongs to the TPP enzyme family.</text>
</comment>
<dbReference type="EMBL" id="LR778301">
    <property type="protein sequence ID" value="CAB1367938.1"/>
    <property type="molecule type" value="Genomic_DNA"/>
</dbReference>
<dbReference type="Pfam" id="PF02776">
    <property type="entry name" value="TPP_enzyme_N"/>
    <property type="match status" value="1"/>
</dbReference>
<organism evidence="8 9">
    <name type="scientific">Denitratisoma oestradiolicum</name>
    <dbReference type="NCBI Taxonomy" id="311182"/>
    <lineage>
        <taxon>Bacteria</taxon>
        <taxon>Pseudomonadati</taxon>
        <taxon>Pseudomonadota</taxon>
        <taxon>Betaproteobacteria</taxon>
        <taxon>Nitrosomonadales</taxon>
        <taxon>Sterolibacteriaceae</taxon>
        <taxon>Denitratisoma</taxon>
    </lineage>
</organism>
<sequence length="579" mass="63638">MTRKTLGEHIADLLVAEGVDKFFSLPEVTFGKLHDALDKQGVPLIAPHHETVAGYMAEAYSQLTGQIGVVGGSVGPGSMNLYTAIANSWEEHLPILYLGSERTLMGRNSPRQSRFQAPPNLDVVKPITKYAAIVEDASQADDIFHEAFRQMRSGTPGPVYIGLPFDMLLEEHEFRDVLPPQKYRPANFVDTFPDSELDKALALLTQAKRPLIIGGAGVRNARAQAAFSAFAEAAGCPVILSISGRGVLPHTHPQLFEHGCGPAIDIAREADVIFVVGSSIGEKLAFGGHAFAPTQKGFPNYFGAPGSQTWIHLDQDPLTIGRNRPIDLALLGDMRFALPRLTGKLQRHGKLANASQVAGMQAQRAKYYAELYETVTDSSPVHPGKMMVEVQKALPDDVIMVRDGGANSIWQMHFLNHNLSENLMSMKQGMLGTGLPYANAAALKAKEDGRRVCLITGDGAFGFFAMELETAVRYQLPVVIIVAYDAGWSLEVPYYMHVCGRTFEVDHEFIRLDEMAKTIGAHGEFCDRPEQIEPAVRRAFESGKPALVQVVIDRQVNAYQMPHTHLWTRWHADKSVYVD</sequence>
<dbReference type="GO" id="GO:0050660">
    <property type="term" value="F:flavin adenine dinucleotide binding"/>
    <property type="evidence" value="ECO:0007669"/>
    <property type="project" value="TreeGrafter"/>
</dbReference>
<feature type="domain" description="Thiamine pyrophosphate enzyme N-terminal TPP-binding" evidence="7">
    <location>
        <begin position="5"/>
        <end position="107"/>
    </location>
</feature>
<name>A0A6S6Y5U2_9PROT</name>
<feature type="domain" description="Thiamine pyrophosphate enzyme central" evidence="5">
    <location>
        <begin position="197"/>
        <end position="341"/>
    </location>
</feature>
<evidence type="ECO:0000259" key="7">
    <source>
        <dbReference type="Pfam" id="PF02776"/>
    </source>
</evidence>
<dbReference type="KEGG" id="doe:DENOEST_0773"/>
<dbReference type="PANTHER" id="PTHR18968:SF166">
    <property type="entry name" value="2-HYDROXYACYL-COA LYASE 2"/>
    <property type="match status" value="1"/>
</dbReference>
<evidence type="ECO:0000259" key="5">
    <source>
        <dbReference type="Pfam" id="PF00205"/>
    </source>
</evidence>
<dbReference type="Gene3D" id="3.40.50.1220">
    <property type="entry name" value="TPP-binding domain"/>
    <property type="match status" value="1"/>
</dbReference>
<dbReference type="GO" id="GO:0003984">
    <property type="term" value="F:acetolactate synthase activity"/>
    <property type="evidence" value="ECO:0007669"/>
    <property type="project" value="TreeGrafter"/>
</dbReference>
<comment type="cofactor">
    <cofactor evidence="1">
        <name>thiamine diphosphate</name>
        <dbReference type="ChEBI" id="CHEBI:58937"/>
    </cofactor>
</comment>
<dbReference type="OrthoDB" id="2254214at2"/>
<evidence type="ECO:0008006" key="10">
    <source>
        <dbReference type="Google" id="ProtNLM"/>
    </source>
</evidence>
<evidence type="ECO:0000259" key="6">
    <source>
        <dbReference type="Pfam" id="PF02775"/>
    </source>
</evidence>
<dbReference type="InterPro" id="IPR012000">
    <property type="entry name" value="Thiamin_PyroP_enz_cen_dom"/>
</dbReference>
<evidence type="ECO:0000256" key="3">
    <source>
        <dbReference type="ARBA" id="ARBA00023052"/>
    </source>
</evidence>
<reference evidence="8 9" key="1">
    <citation type="submission" date="2020-03" db="EMBL/GenBank/DDBJ databases">
        <authorList>
            <consortium name="Genoscope - CEA"/>
            <person name="William W."/>
        </authorList>
    </citation>
    <scope>NUCLEOTIDE SEQUENCE [LARGE SCALE GENOMIC DNA]</scope>
    <source>
        <strain evidence="9">DSM 16959</strain>
    </source>
</reference>
<evidence type="ECO:0000256" key="4">
    <source>
        <dbReference type="RuleBase" id="RU362132"/>
    </source>
</evidence>
<dbReference type="GO" id="GO:0005948">
    <property type="term" value="C:acetolactate synthase complex"/>
    <property type="evidence" value="ECO:0007669"/>
    <property type="project" value="TreeGrafter"/>
</dbReference>
<evidence type="ECO:0000313" key="9">
    <source>
        <dbReference type="Proteomes" id="UP000515733"/>
    </source>
</evidence>
<dbReference type="SUPFAM" id="SSF52518">
    <property type="entry name" value="Thiamin diphosphate-binding fold (THDP-binding)"/>
    <property type="match status" value="2"/>
</dbReference>
<feature type="domain" description="Thiamine pyrophosphate enzyme TPP-binding" evidence="6">
    <location>
        <begin position="403"/>
        <end position="550"/>
    </location>
</feature>
<dbReference type="Gene3D" id="3.40.50.970">
    <property type="match status" value="2"/>
</dbReference>
<dbReference type="Pfam" id="PF02775">
    <property type="entry name" value="TPP_enzyme_C"/>
    <property type="match status" value="1"/>
</dbReference>
<accession>A0A6S6Y5U2</accession>
<dbReference type="InterPro" id="IPR011766">
    <property type="entry name" value="TPP_enzyme_TPP-bd"/>
</dbReference>
<dbReference type="InterPro" id="IPR012001">
    <property type="entry name" value="Thiamin_PyroP_enz_TPP-bd_dom"/>
</dbReference>
<dbReference type="CDD" id="cd07035">
    <property type="entry name" value="TPP_PYR_POX_like"/>
    <property type="match status" value="1"/>
</dbReference>
<dbReference type="RefSeq" id="WP_145770055.1">
    <property type="nucleotide sequence ID" value="NZ_LR778301.1"/>
</dbReference>